<dbReference type="Proteomes" id="UP000005632">
    <property type="component" value="Chromosome"/>
</dbReference>
<dbReference type="KEGG" id="sgp:SpiGrapes_2316"/>
<dbReference type="STRING" id="158190.SpiGrapes_2316"/>
<dbReference type="InterPro" id="IPR029039">
    <property type="entry name" value="Flavoprotein-like_sf"/>
</dbReference>
<name>G8QSG1_SPHPG</name>
<dbReference type="SUPFAM" id="SSF52218">
    <property type="entry name" value="Flavoproteins"/>
    <property type="match status" value="2"/>
</dbReference>
<gene>
    <name evidence="2" type="ordered locus">SpiGrapes_2316</name>
</gene>
<dbReference type="Pfam" id="PF02525">
    <property type="entry name" value="Flavodoxin_2"/>
    <property type="match status" value="1"/>
</dbReference>
<evidence type="ECO:0000259" key="1">
    <source>
        <dbReference type="Pfam" id="PF02525"/>
    </source>
</evidence>
<evidence type="ECO:0000313" key="3">
    <source>
        <dbReference type="Proteomes" id="UP000005632"/>
    </source>
</evidence>
<dbReference type="InterPro" id="IPR003680">
    <property type="entry name" value="Flavodoxin_fold"/>
</dbReference>
<accession>G8QSG1</accession>
<dbReference type="eggNOG" id="COG0431">
    <property type="taxonomic scope" value="Bacteria"/>
</dbReference>
<feature type="domain" description="Flavodoxin-like fold" evidence="1">
    <location>
        <begin position="6"/>
        <end position="96"/>
    </location>
</feature>
<proteinExistence type="predicted"/>
<dbReference type="HOGENOM" id="CLU_594267_0_0_12"/>
<organism evidence="2 3">
    <name type="scientific">Sphaerochaeta pleomorpha (strain ATCC BAA-1885 / DSM 22778 / Grapes)</name>
    <dbReference type="NCBI Taxonomy" id="158190"/>
    <lineage>
        <taxon>Bacteria</taxon>
        <taxon>Pseudomonadati</taxon>
        <taxon>Spirochaetota</taxon>
        <taxon>Spirochaetia</taxon>
        <taxon>Spirochaetales</taxon>
        <taxon>Sphaerochaetaceae</taxon>
        <taxon>Sphaerochaeta</taxon>
    </lineage>
</organism>
<keyword evidence="3" id="KW-1185">Reference proteome</keyword>
<dbReference type="eggNOG" id="COG0655">
    <property type="taxonomic scope" value="Bacteria"/>
</dbReference>
<evidence type="ECO:0000313" key="2">
    <source>
        <dbReference type="EMBL" id="AEV30091.1"/>
    </source>
</evidence>
<dbReference type="EMBL" id="CP003155">
    <property type="protein sequence ID" value="AEV30091.1"/>
    <property type="molecule type" value="Genomic_DNA"/>
</dbReference>
<reference evidence="2 3" key="1">
    <citation type="submission" date="2011-11" db="EMBL/GenBank/DDBJ databases">
        <title>Complete sequence of Spirochaeta sp. grapes.</title>
        <authorList>
            <consortium name="US DOE Joint Genome Institute"/>
            <person name="Lucas S."/>
            <person name="Han J."/>
            <person name="Lapidus A."/>
            <person name="Cheng J.-F."/>
            <person name="Goodwin L."/>
            <person name="Pitluck S."/>
            <person name="Peters L."/>
            <person name="Ovchinnikova G."/>
            <person name="Munk A.C."/>
            <person name="Detter J.C."/>
            <person name="Han C."/>
            <person name="Tapia R."/>
            <person name="Land M."/>
            <person name="Hauser L."/>
            <person name="Kyrpides N."/>
            <person name="Ivanova N."/>
            <person name="Pagani I."/>
            <person name="Ritalahtilisa K."/>
            <person name="Loeffler F."/>
            <person name="Woyke T."/>
        </authorList>
    </citation>
    <scope>NUCLEOTIDE SEQUENCE [LARGE SCALE GENOMIC DNA]</scope>
    <source>
        <strain evidence="3">ATCC BAA-1885 / DSM 22778 / Grapes</strain>
    </source>
</reference>
<sequence length="464" mass="54095">MEENSKVLIVNGSPKGDLSLSLQHSLYMLGQEPSIDYRVAQVGEVLSDREFDKEWLQKTMADIRWCDAIVFTTPVYTMLVPWQLMRLFSLINAMGEDKIFKDKWATGMLTCFHYYDHLAEAWIRATCEDLGMHYIEGRTADNADMLKSRERKDMRFFMHSFLDSCRNKAPVERKFAPLPDTPIPRFSPSPRQGKTKKDDSFKTVLLTDEYQKKGNLSGMIEVFLEAYPYQVQVIDINEFPFESGCKGCLQCEFVGDCARKDGFQSFYIDLVNSCDAIVYAMNLEKRYLKPIWKLFLDRTFANGHRTSMMGKHTGYLISGQLRNLPNVREFLEGKDQVGKENSVGIVSDEYEDSAYLESLITDLARRLDLSILENYQKSKTFLGLGGQKIFRDLIYGMRGFAKDDHRFYRKNKLYDFPQRKVGNQMFNILMGIPFSFKFFRREAHKKIPEMYILQHKHIVESHRQ</sequence>
<dbReference type="RefSeq" id="WP_014270932.1">
    <property type="nucleotide sequence ID" value="NC_016633.1"/>
</dbReference>
<dbReference type="Gene3D" id="3.40.50.360">
    <property type="match status" value="2"/>
</dbReference>
<dbReference type="OrthoDB" id="5410524at2"/>
<dbReference type="AlphaFoldDB" id="G8QSG1"/>
<protein>
    <submittedName>
        <fullName evidence="2">Flavodoxin-like protein</fullName>
    </submittedName>
</protein>